<evidence type="ECO:0000313" key="4">
    <source>
        <dbReference type="Proteomes" id="UP000626148"/>
    </source>
</evidence>
<dbReference type="InterPro" id="IPR027021">
    <property type="entry name" value="C-di-GMP_BP_PA4608"/>
</dbReference>
<gene>
    <name evidence="3" type="ORF">GCM10007392_11870</name>
</gene>
<comment type="subunit">
    <text evidence="1">Monomer in both c-di-GMP-bound and free forms.</text>
</comment>
<reference evidence="3" key="2">
    <citation type="submission" date="2020-09" db="EMBL/GenBank/DDBJ databases">
        <authorList>
            <person name="Sun Q."/>
            <person name="Kim S."/>
        </authorList>
    </citation>
    <scope>NUCLEOTIDE SEQUENCE</scope>
    <source>
        <strain evidence="3">KCTC 22169</strain>
    </source>
</reference>
<dbReference type="GO" id="GO:0035438">
    <property type="term" value="F:cyclic-di-GMP binding"/>
    <property type="evidence" value="ECO:0007669"/>
    <property type="project" value="InterPro"/>
</dbReference>
<keyword evidence="1" id="KW-0973">c-di-GMP</keyword>
<comment type="caution">
    <text evidence="3">The sequence shown here is derived from an EMBL/GenBank/DDBJ whole genome shotgun (WGS) entry which is preliminary data.</text>
</comment>
<evidence type="ECO:0000313" key="3">
    <source>
        <dbReference type="EMBL" id="GGX46416.1"/>
    </source>
</evidence>
<evidence type="ECO:0000259" key="2">
    <source>
        <dbReference type="Pfam" id="PF07238"/>
    </source>
</evidence>
<feature type="domain" description="PilZ" evidence="2">
    <location>
        <begin position="4"/>
        <end position="104"/>
    </location>
</feature>
<comment type="function">
    <text evidence="1">Binds the second messenger bis-(3'-5') cyclic dimeric guanosine monophosphate (c-di-GMP). Can bind two c-di-GMP molecules per monomer. May play a role in bacterial second-messenger regulated processes. Binding to c-di-GMP induces a conformational change of the C- and N-termini resulting in the exposure of a highly negative surface on one side of the protein to a possible effector protein.</text>
</comment>
<dbReference type="PIRSF" id="PIRSF028141">
    <property type="entry name" value="C-di-GMP_BP_PA4608"/>
    <property type="match status" value="1"/>
</dbReference>
<keyword evidence="1" id="KW-0547">Nucleotide-binding</keyword>
<reference evidence="3" key="1">
    <citation type="journal article" date="2014" name="Int. J. Syst. Evol. Microbiol.">
        <title>Complete genome sequence of Corynebacterium casei LMG S-19264T (=DSM 44701T), isolated from a smear-ripened cheese.</title>
        <authorList>
            <consortium name="US DOE Joint Genome Institute (JGI-PGF)"/>
            <person name="Walter F."/>
            <person name="Albersmeier A."/>
            <person name="Kalinowski J."/>
            <person name="Ruckert C."/>
        </authorList>
    </citation>
    <scope>NUCLEOTIDE SEQUENCE</scope>
    <source>
        <strain evidence="3">KCTC 22169</strain>
    </source>
</reference>
<organism evidence="3 4">
    <name type="scientific">Saccharospirillum salsuginis</name>
    <dbReference type="NCBI Taxonomy" id="418750"/>
    <lineage>
        <taxon>Bacteria</taxon>
        <taxon>Pseudomonadati</taxon>
        <taxon>Pseudomonadota</taxon>
        <taxon>Gammaproteobacteria</taxon>
        <taxon>Oceanospirillales</taxon>
        <taxon>Saccharospirillaceae</taxon>
        <taxon>Saccharospirillum</taxon>
    </lineage>
</organism>
<dbReference type="Gene3D" id="2.40.10.220">
    <property type="entry name" value="predicted glycosyltransferase like domains"/>
    <property type="match status" value="1"/>
</dbReference>
<dbReference type="SUPFAM" id="SSF141371">
    <property type="entry name" value="PilZ domain-like"/>
    <property type="match status" value="1"/>
</dbReference>
<dbReference type="Proteomes" id="UP000626148">
    <property type="component" value="Unassembled WGS sequence"/>
</dbReference>
<dbReference type="EMBL" id="BMXR01000002">
    <property type="protein sequence ID" value="GGX46416.1"/>
    <property type="molecule type" value="Genomic_DNA"/>
</dbReference>
<dbReference type="RefSeq" id="WP_189607565.1">
    <property type="nucleotide sequence ID" value="NZ_BMXR01000002.1"/>
</dbReference>
<dbReference type="Pfam" id="PF07238">
    <property type="entry name" value="PilZ"/>
    <property type="match status" value="1"/>
</dbReference>
<name>A0A918K323_9GAMM</name>
<dbReference type="AlphaFoldDB" id="A0A918K323"/>
<evidence type="ECO:0000256" key="1">
    <source>
        <dbReference type="PIRNR" id="PIRNR028141"/>
    </source>
</evidence>
<protein>
    <recommendedName>
        <fullName evidence="1">Cyclic diguanosine monophosphate-binding protein</fullName>
        <shortName evidence="1">c-di-GMP-binding protein</shortName>
    </recommendedName>
    <alternativeName>
        <fullName evidence="1">Pilz domain-containing protein</fullName>
    </alternativeName>
</protein>
<accession>A0A918K323</accession>
<sequence length="129" mass="14618">MRDDQRRFHRIEFDARIQLDLAGQSFPGILRDISLKGALVVLGDLGQPIEEGQQGRLIVRLDEGSVEMQMDVQVAYFHPVRHACGLNIQTMDVDTASHLRRLIEVNLGDEDALQRELSNLIDVMEDEHG</sequence>
<dbReference type="InterPro" id="IPR009875">
    <property type="entry name" value="PilZ_domain"/>
</dbReference>
<keyword evidence="4" id="KW-1185">Reference proteome</keyword>
<proteinExistence type="predicted"/>